<dbReference type="HOGENOM" id="CLU_1214783_0_0_1"/>
<dbReference type="Pfam" id="PF19287">
    <property type="entry name" value="DUF5910"/>
    <property type="match status" value="1"/>
</dbReference>
<dbReference type="eggNOG" id="KOG1216">
    <property type="taxonomic scope" value="Eukaryota"/>
</dbReference>
<feature type="signal peptide" evidence="1">
    <location>
        <begin position="1"/>
        <end position="21"/>
    </location>
</feature>
<dbReference type="InterPro" id="IPR045564">
    <property type="entry name" value="DUF5910"/>
</dbReference>
<protein>
    <submittedName>
        <fullName evidence="2">Uncharacterized protein</fullName>
    </submittedName>
</protein>
<accession>S8F5E0</accession>
<feature type="chain" id="PRO_5004550775" evidence="1">
    <location>
        <begin position="22"/>
        <end position="228"/>
    </location>
</feature>
<reference evidence="2 3" key="1">
    <citation type="journal article" date="2012" name="Science">
        <title>The Paleozoic origin of enzymatic lignin decomposition reconstructed from 31 fungal genomes.</title>
        <authorList>
            <person name="Floudas D."/>
            <person name="Binder M."/>
            <person name="Riley R."/>
            <person name="Barry K."/>
            <person name="Blanchette R.A."/>
            <person name="Henrissat B."/>
            <person name="Martinez A.T."/>
            <person name="Otillar R."/>
            <person name="Spatafora J.W."/>
            <person name="Yadav J.S."/>
            <person name="Aerts A."/>
            <person name="Benoit I."/>
            <person name="Boyd A."/>
            <person name="Carlson A."/>
            <person name="Copeland A."/>
            <person name="Coutinho P.M."/>
            <person name="de Vries R.P."/>
            <person name="Ferreira P."/>
            <person name="Findley K."/>
            <person name="Foster B."/>
            <person name="Gaskell J."/>
            <person name="Glotzer D."/>
            <person name="Gorecki P."/>
            <person name="Heitman J."/>
            <person name="Hesse C."/>
            <person name="Hori C."/>
            <person name="Igarashi K."/>
            <person name="Jurgens J.A."/>
            <person name="Kallen N."/>
            <person name="Kersten P."/>
            <person name="Kohler A."/>
            <person name="Kuees U."/>
            <person name="Kumar T.K.A."/>
            <person name="Kuo A."/>
            <person name="LaButti K."/>
            <person name="Larrondo L.F."/>
            <person name="Lindquist E."/>
            <person name="Ling A."/>
            <person name="Lombard V."/>
            <person name="Lucas S."/>
            <person name="Lundell T."/>
            <person name="Martin R."/>
            <person name="McLaughlin D.J."/>
            <person name="Morgenstern I."/>
            <person name="Morin E."/>
            <person name="Murat C."/>
            <person name="Nagy L.G."/>
            <person name="Nolan M."/>
            <person name="Ohm R.A."/>
            <person name="Patyshakuliyeva A."/>
            <person name="Rokas A."/>
            <person name="Ruiz-Duenas F.J."/>
            <person name="Sabat G."/>
            <person name="Salamov A."/>
            <person name="Samejima M."/>
            <person name="Schmutz J."/>
            <person name="Slot J.C."/>
            <person name="St John F."/>
            <person name="Stenlid J."/>
            <person name="Sun H."/>
            <person name="Sun S."/>
            <person name="Syed K."/>
            <person name="Tsang A."/>
            <person name="Wiebenga A."/>
            <person name="Young D."/>
            <person name="Pisabarro A."/>
            <person name="Eastwood D.C."/>
            <person name="Martin F."/>
            <person name="Cullen D."/>
            <person name="Grigoriev I.V."/>
            <person name="Hibbett D.S."/>
        </authorList>
    </citation>
    <scope>NUCLEOTIDE SEQUENCE</scope>
    <source>
        <strain evidence="3">FP-58527</strain>
    </source>
</reference>
<proteinExistence type="predicted"/>
<keyword evidence="1" id="KW-0732">Signal</keyword>
<dbReference type="AlphaFoldDB" id="S8F5E0"/>
<evidence type="ECO:0000313" key="3">
    <source>
        <dbReference type="Proteomes" id="UP000015241"/>
    </source>
</evidence>
<dbReference type="InParanoid" id="S8F5E0"/>
<keyword evidence="3" id="KW-1185">Reference proteome</keyword>
<evidence type="ECO:0000313" key="2">
    <source>
        <dbReference type="EMBL" id="EPS94139.1"/>
    </source>
</evidence>
<sequence length="228" mass="25859">MNRLLSLLLGIVLYFTMATHAAPILERHQFRELYPSSDLYLRALDSPIYLSRRTNKEFIGWHGTNIKTAKSWKKAGKIVKPKRVRASGSGQHLGPGLYVTDDWLTANIFAHWNAHSTKQKEQVCAIYAKDSANWRLVITKVWMPDHLIGDHVSEEERQKYIESKTGKKDSNAIKFGPLDPEKPGPNQLVIPDHLADHFEAHCVDVGPNPPAGIPTIHYGHEPAWQIHH</sequence>
<evidence type="ECO:0000256" key="1">
    <source>
        <dbReference type="SAM" id="SignalP"/>
    </source>
</evidence>
<dbReference type="EMBL" id="KE504243">
    <property type="protein sequence ID" value="EPS94139.1"/>
    <property type="molecule type" value="Genomic_DNA"/>
</dbReference>
<name>S8F5E0_FOMSC</name>
<dbReference type="SUPFAM" id="SSF56399">
    <property type="entry name" value="ADP-ribosylation"/>
    <property type="match status" value="1"/>
</dbReference>
<dbReference type="Gene3D" id="3.90.175.10">
    <property type="entry name" value="Diphtheria Toxin, domain 1"/>
    <property type="match status" value="1"/>
</dbReference>
<organism evidence="2 3">
    <name type="scientific">Fomitopsis schrenkii</name>
    <name type="common">Brown rot fungus</name>
    <dbReference type="NCBI Taxonomy" id="2126942"/>
    <lineage>
        <taxon>Eukaryota</taxon>
        <taxon>Fungi</taxon>
        <taxon>Dikarya</taxon>
        <taxon>Basidiomycota</taxon>
        <taxon>Agaricomycotina</taxon>
        <taxon>Agaricomycetes</taxon>
        <taxon>Polyporales</taxon>
        <taxon>Fomitopsis</taxon>
    </lineage>
</organism>
<gene>
    <name evidence="2" type="ORF">FOMPIDRAFT_1026301</name>
</gene>
<dbReference type="OrthoDB" id="2781046at2759"/>
<dbReference type="Proteomes" id="UP000015241">
    <property type="component" value="Unassembled WGS sequence"/>
</dbReference>